<feature type="compositionally biased region" description="Low complexity" evidence="1">
    <location>
        <begin position="32"/>
        <end position="52"/>
    </location>
</feature>
<keyword evidence="3" id="KW-1185">Reference proteome</keyword>
<comment type="caution">
    <text evidence="2">The sequence shown here is derived from an EMBL/GenBank/DDBJ whole genome shotgun (WGS) entry which is preliminary data.</text>
</comment>
<organism evidence="2 3">
    <name type="scientific">Mytilus galloprovincialis</name>
    <name type="common">Mediterranean mussel</name>
    <dbReference type="NCBI Taxonomy" id="29158"/>
    <lineage>
        <taxon>Eukaryota</taxon>
        <taxon>Metazoa</taxon>
        <taxon>Spiralia</taxon>
        <taxon>Lophotrochozoa</taxon>
        <taxon>Mollusca</taxon>
        <taxon>Bivalvia</taxon>
        <taxon>Autobranchia</taxon>
        <taxon>Pteriomorphia</taxon>
        <taxon>Mytilida</taxon>
        <taxon>Mytiloidea</taxon>
        <taxon>Mytilidae</taxon>
        <taxon>Mytilinae</taxon>
        <taxon>Mytilus</taxon>
    </lineage>
</organism>
<feature type="compositionally biased region" description="Polar residues" evidence="1">
    <location>
        <begin position="53"/>
        <end position="74"/>
    </location>
</feature>
<evidence type="ECO:0000313" key="2">
    <source>
        <dbReference type="EMBL" id="VDI48578.1"/>
    </source>
</evidence>
<feature type="region of interest" description="Disordered" evidence="1">
    <location>
        <begin position="30"/>
        <end position="98"/>
    </location>
</feature>
<reference evidence="2" key="1">
    <citation type="submission" date="2018-11" db="EMBL/GenBank/DDBJ databases">
        <authorList>
            <person name="Alioto T."/>
            <person name="Alioto T."/>
        </authorList>
    </citation>
    <scope>NUCLEOTIDE SEQUENCE</scope>
</reference>
<accession>A0A8B6FEX1</accession>
<evidence type="ECO:0000256" key="1">
    <source>
        <dbReference type="SAM" id="MobiDB-lite"/>
    </source>
</evidence>
<evidence type="ECO:0000313" key="3">
    <source>
        <dbReference type="Proteomes" id="UP000596742"/>
    </source>
</evidence>
<name>A0A8B6FEX1_MYTGA</name>
<dbReference type="Proteomes" id="UP000596742">
    <property type="component" value="Unassembled WGS sequence"/>
</dbReference>
<proteinExistence type="predicted"/>
<protein>
    <submittedName>
        <fullName evidence="2">Uncharacterized protein</fullName>
    </submittedName>
</protein>
<gene>
    <name evidence="2" type="ORF">MGAL_10B010490</name>
</gene>
<dbReference type="AlphaFoldDB" id="A0A8B6FEX1"/>
<dbReference type="EMBL" id="UYJE01006745">
    <property type="protein sequence ID" value="VDI48578.1"/>
    <property type="molecule type" value="Genomic_DNA"/>
</dbReference>
<sequence>MFFSRLPSHMVLFKNRCHIMYLCFQESSFIGSKPSSRNPSTSSSKSLPSRTTFTKNVATHKSESSYGTSTNGSDLSPWHVTPQEPKTIERKVTLTTEL</sequence>